<dbReference type="InterPro" id="IPR045621">
    <property type="entry name" value="BPD_transp_1_N"/>
</dbReference>
<feature type="transmembrane region" description="Helical" evidence="7">
    <location>
        <begin position="288"/>
        <end position="310"/>
    </location>
</feature>
<evidence type="ECO:0000256" key="1">
    <source>
        <dbReference type="ARBA" id="ARBA00004651"/>
    </source>
</evidence>
<dbReference type="EMBL" id="VNIQ01000002">
    <property type="protein sequence ID" value="TYQ06133.1"/>
    <property type="molecule type" value="Genomic_DNA"/>
</dbReference>
<organism evidence="8">
    <name type="scientific">Nocardia globerula</name>
    <dbReference type="NCBI Taxonomy" id="1818"/>
    <lineage>
        <taxon>Bacteria</taxon>
        <taxon>Bacillati</taxon>
        <taxon>Actinomycetota</taxon>
        <taxon>Actinomycetes</taxon>
        <taxon>Mycobacteriales</taxon>
        <taxon>Nocardiaceae</taxon>
        <taxon>Nocardia</taxon>
    </lineage>
</organism>
<feature type="transmembrane region" description="Helical" evidence="7">
    <location>
        <begin position="136"/>
        <end position="160"/>
    </location>
</feature>
<feature type="transmembrane region" description="Helical" evidence="7">
    <location>
        <begin position="103"/>
        <end position="124"/>
    </location>
</feature>
<keyword evidence="5 7" id="KW-1133">Transmembrane helix</keyword>
<dbReference type="CDD" id="cd06261">
    <property type="entry name" value="TM_PBP2"/>
    <property type="match status" value="1"/>
</dbReference>
<comment type="caution">
    <text evidence="8">The sequence shown here is derived from an EMBL/GenBank/DDBJ whole genome shotgun (WGS) entry which is preliminary data.</text>
</comment>
<comment type="similarity">
    <text evidence="7">Belongs to the binding-protein-dependent transport system permease family.</text>
</comment>
<dbReference type="GO" id="GO:0055085">
    <property type="term" value="P:transmembrane transport"/>
    <property type="evidence" value="ECO:0007669"/>
    <property type="project" value="InterPro"/>
</dbReference>
<accession>A0A652YST1</accession>
<dbReference type="AlphaFoldDB" id="A0A652YST1"/>
<dbReference type="Pfam" id="PF19300">
    <property type="entry name" value="BPD_transp_1_N"/>
    <property type="match status" value="1"/>
</dbReference>
<evidence type="ECO:0000256" key="2">
    <source>
        <dbReference type="ARBA" id="ARBA00022448"/>
    </source>
</evidence>
<keyword evidence="3" id="KW-1003">Cell membrane</keyword>
<name>A0A652YST1_NOCGL</name>
<gene>
    <name evidence="8" type="ORF">FNL38_102265</name>
</gene>
<proteinExistence type="inferred from homology"/>
<dbReference type="PANTHER" id="PTHR43163">
    <property type="entry name" value="DIPEPTIDE TRANSPORT SYSTEM PERMEASE PROTEIN DPPB-RELATED"/>
    <property type="match status" value="1"/>
</dbReference>
<dbReference type="PANTHER" id="PTHR43163:SF6">
    <property type="entry name" value="DIPEPTIDE TRANSPORT SYSTEM PERMEASE PROTEIN DPPB-RELATED"/>
    <property type="match status" value="1"/>
</dbReference>
<sequence length="316" mass="33644">MLKLVVSRIFAAIPLLLLVAFLSFALLELANRGTDPAARIAGDGASPDQIAMVRENLNLDSPMVVRYVEWVGNAITGNLGTSLYSGQPVTDALMERIWITGSLALWAIILTVVIGIPLGVWAAVKQGSIVDRAVTTVSALLMSVPPFVLGLILVITFAISRAWLPATGYVTIAEGGIVEWARHLILPGIALAAVSAAELARQTRGSIVDTLNKDFVRTARAKGLSENSVLWKHTMKNAAVSIVTVLGMQMGRILGGAVTVEFVFAISGLGMLGYTAVIQRDLPMVQGVVIVSALVVLVCNLLVDMSYGYLNPKIRK</sequence>
<protein>
    <submittedName>
        <fullName evidence="8">Peptide/nickel transport system permease protein</fullName>
    </submittedName>
</protein>
<evidence type="ECO:0000256" key="6">
    <source>
        <dbReference type="ARBA" id="ARBA00023136"/>
    </source>
</evidence>
<dbReference type="Gene3D" id="1.10.3720.10">
    <property type="entry name" value="MetI-like"/>
    <property type="match status" value="1"/>
</dbReference>
<evidence type="ECO:0000256" key="7">
    <source>
        <dbReference type="RuleBase" id="RU363032"/>
    </source>
</evidence>
<dbReference type="InterPro" id="IPR035906">
    <property type="entry name" value="MetI-like_sf"/>
</dbReference>
<dbReference type="GO" id="GO:0005886">
    <property type="term" value="C:plasma membrane"/>
    <property type="evidence" value="ECO:0007669"/>
    <property type="project" value="UniProtKB-SubCell"/>
</dbReference>
<evidence type="ECO:0000313" key="8">
    <source>
        <dbReference type="EMBL" id="TYQ06133.1"/>
    </source>
</evidence>
<evidence type="ECO:0000256" key="4">
    <source>
        <dbReference type="ARBA" id="ARBA00022692"/>
    </source>
</evidence>
<reference evidence="8" key="1">
    <citation type="submission" date="2019-07" db="EMBL/GenBank/DDBJ databases">
        <title>Genomic Encyclopedia of Type Strains, Phase IV (KMG-IV): sequencing the most valuable type-strain genomes for metagenomic binning, comparative biology and taxonomic classification.</title>
        <authorList>
            <person name="Goeker M."/>
        </authorList>
    </citation>
    <scope>NUCLEOTIDE SEQUENCE</scope>
    <source>
        <strain evidence="8">DSM 44596</strain>
    </source>
</reference>
<dbReference type="InterPro" id="IPR000515">
    <property type="entry name" value="MetI-like"/>
</dbReference>
<comment type="subcellular location">
    <subcellularLocation>
        <location evidence="1 7">Cell membrane</location>
        <topology evidence="1 7">Multi-pass membrane protein</topology>
    </subcellularLocation>
</comment>
<feature type="transmembrane region" description="Helical" evidence="7">
    <location>
        <begin position="253"/>
        <end position="276"/>
    </location>
</feature>
<keyword evidence="4 7" id="KW-0812">Transmembrane</keyword>
<dbReference type="Pfam" id="PF00528">
    <property type="entry name" value="BPD_transp_1"/>
    <property type="match status" value="1"/>
</dbReference>
<keyword evidence="2 7" id="KW-0813">Transport</keyword>
<evidence type="ECO:0000256" key="5">
    <source>
        <dbReference type="ARBA" id="ARBA00022989"/>
    </source>
</evidence>
<keyword evidence="6 7" id="KW-0472">Membrane</keyword>
<dbReference type="PROSITE" id="PS50928">
    <property type="entry name" value="ABC_TM1"/>
    <property type="match status" value="1"/>
</dbReference>
<evidence type="ECO:0000256" key="3">
    <source>
        <dbReference type="ARBA" id="ARBA00022475"/>
    </source>
</evidence>
<dbReference type="SUPFAM" id="SSF161098">
    <property type="entry name" value="MetI-like"/>
    <property type="match status" value="1"/>
</dbReference>